<dbReference type="SUPFAM" id="SSF52540">
    <property type="entry name" value="P-loop containing nucleoside triphosphate hydrolases"/>
    <property type="match status" value="1"/>
</dbReference>
<reference evidence="1" key="1">
    <citation type="submission" date="2019-10" db="EMBL/GenBank/DDBJ databases">
        <title>Conservation and host-specific expression of non-tandemly repeated heterogenous ribosome RNA gene in arbuscular mycorrhizal fungi.</title>
        <authorList>
            <person name="Maeda T."/>
            <person name="Kobayashi Y."/>
            <person name="Nakagawa T."/>
            <person name="Ezawa T."/>
            <person name="Yamaguchi K."/>
            <person name="Bino T."/>
            <person name="Nishimoto Y."/>
            <person name="Shigenobu S."/>
            <person name="Kawaguchi M."/>
        </authorList>
    </citation>
    <scope>NUCLEOTIDE SEQUENCE</scope>
    <source>
        <strain evidence="1">HR1</strain>
    </source>
</reference>
<evidence type="ECO:0000313" key="2">
    <source>
        <dbReference type="Proteomes" id="UP000615446"/>
    </source>
</evidence>
<protein>
    <submittedName>
        <fullName evidence="1">Uncharacterized protein</fullName>
    </submittedName>
</protein>
<dbReference type="EMBL" id="BLAL01000315">
    <property type="protein sequence ID" value="GET02829.1"/>
    <property type="molecule type" value="Genomic_DNA"/>
</dbReference>
<name>A0A8H3R486_9GLOM</name>
<evidence type="ECO:0000313" key="1">
    <source>
        <dbReference type="EMBL" id="GET02829.1"/>
    </source>
</evidence>
<dbReference type="InterPro" id="IPR027417">
    <property type="entry name" value="P-loop_NTPase"/>
</dbReference>
<organism evidence="1 2">
    <name type="scientific">Rhizophagus clarus</name>
    <dbReference type="NCBI Taxonomy" id="94130"/>
    <lineage>
        <taxon>Eukaryota</taxon>
        <taxon>Fungi</taxon>
        <taxon>Fungi incertae sedis</taxon>
        <taxon>Mucoromycota</taxon>
        <taxon>Glomeromycotina</taxon>
        <taxon>Glomeromycetes</taxon>
        <taxon>Glomerales</taxon>
        <taxon>Glomeraceae</taxon>
        <taxon>Rhizophagus</taxon>
    </lineage>
</organism>
<dbReference type="AlphaFoldDB" id="A0A8H3R486"/>
<proteinExistence type="predicted"/>
<sequence>MAIGTRPEMDIPNEKLISQPEIVKYFKNQLNYHIYGNKGNEKTTLAKKVANEVGKEVIDFTFDEDARRSHIFEIEDLNRKEAVDFLNDKLGNKRPKITPAEANNL</sequence>
<dbReference type="Gene3D" id="3.40.50.300">
    <property type="entry name" value="P-loop containing nucleotide triphosphate hydrolases"/>
    <property type="match status" value="1"/>
</dbReference>
<accession>A0A8H3R486</accession>
<dbReference type="Proteomes" id="UP000615446">
    <property type="component" value="Unassembled WGS sequence"/>
</dbReference>
<comment type="caution">
    <text evidence="1">The sequence shown here is derived from an EMBL/GenBank/DDBJ whole genome shotgun (WGS) entry which is preliminary data.</text>
</comment>
<gene>
    <name evidence="1" type="ORF">RCL2_002919800</name>
</gene>